<dbReference type="InterPro" id="IPR056029">
    <property type="entry name" value="DUF7610"/>
</dbReference>
<evidence type="ECO:0000313" key="4">
    <source>
        <dbReference type="Proteomes" id="UP001189624"/>
    </source>
</evidence>
<dbReference type="Pfam" id="PF24583">
    <property type="entry name" value="DUF7610"/>
    <property type="match status" value="1"/>
</dbReference>
<dbReference type="EMBL" id="OY731399">
    <property type="protein sequence ID" value="CAJ1934305.1"/>
    <property type="molecule type" value="Genomic_DNA"/>
</dbReference>
<feature type="domain" description="DUF7610" evidence="2">
    <location>
        <begin position="6"/>
        <end position="78"/>
    </location>
</feature>
<proteinExistence type="predicted"/>
<dbReference type="AlphaFoldDB" id="A0AA86RY78"/>
<keyword evidence="1" id="KW-1133">Transmembrane helix</keyword>
<accession>A0AA86RY78</accession>
<sequence>MTTKFLEAKLQELQCILDEALLHGPETHSHNSISSNIKKKLSFIRNFVSAEVSSHPSLPHNLHHISEWLYKLERDFDSDGGKALDETGLVVSEEPEKVCLDSNCEEGVVEYSGAVAAATGCVEEDKETGNGFDNLASSDYEDAEDVFEDFTGDKEVVGFVGDLLTKSEGEGNDLEGEGRREITFGERFRAMAGGVVIGMILMAFIIMLNTSDCFHYVEELSFAVPT</sequence>
<protein>
    <recommendedName>
        <fullName evidence="2">DUF7610 domain-containing protein</fullName>
    </recommendedName>
</protein>
<dbReference type="Proteomes" id="UP001189624">
    <property type="component" value="Chromosome 2"/>
</dbReference>
<feature type="transmembrane region" description="Helical" evidence="1">
    <location>
        <begin position="188"/>
        <end position="208"/>
    </location>
</feature>
<evidence type="ECO:0000313" key="3">
    <source>
        <dbReference type="EMBL" id="CAJ1934305.1"/>
    </source>
</evidence>
<keyword evidence="4" id="KW-1185">Reference proteome</keyword>
<keyword evidence="1" id="KW-0812">Transmembrane</keyword>
<dbReference type="Gramene" id="rna-AYBTSS11_LOCUS6840">
    <property type="protein sequence ID" value="CAJ1934305.1"/>
    <property type="gene ID" value="gene-AYBTSS11_LOCUS6840"/>
</dbReference>
<evidence type="ECO:0000259" key="2">
    <source>
        <dbReference type="Pfam" id="PF24583"/>
    </source>
</evidence>
<keyword evidence="1" id="KW-0472">Membrane</keyword>
<reference evidence="3" key="1">
    <citation type="submission" date="2023-10" db="EMBL/GenBank/DDBJ databases">
        <authorList>
            <person name="Domelevo Entfellner J.-B."/>
        </authorList>
    </citation>
    <scope>NUCLEOTIDE SEQUENCE</scope>
</reference>
<evidence type="ECO:0000256" key="1">
    <source>
        <dbReference type="SAM" id="Phobius"/>
    </source>
</evidence>
<gene>
    <name evidence="3" type="ORF">AYBTSS11_LOCUS6840</name>
</gene>
<organism evidence="3 4">
    <name type="scientific">Sphenostylis stenocarpa</name>
    <dbReference type="NCBI Taxonomy" id="92480"/>
    <lineage>
        <taxon>Eukaryota</taxon>
        <taxon>Viridiplantae</taxon>
        <taxon>Streptophyta</taxon>
        <taxon>Embryophyta</taxon>
        <taxon>Tracheophyta</taxon>
        <taxon>Spermatophyta</taxon>
        <taxon>Magnoliopsida</taxon>
        <taxon>eudicotyledons</taxon>
        <taxon>Gunneridae</taxon>
        <taxon>Pentapetalae</taxon>
        <taxon>rosids</taxon>
        <taxon>fabids</taxon>
        <taxon>Fabales</taxon>
        <taxon>Fabaceae</taxon>
        <taxon>Papilionoideae</taxon>
        <taxon>50 kb inversion clade</taxon>
        <taxon>NPAAA clade</taxon>
        <taxon>indigoferoid/millettioid clade</taxon>
        <taxon>Phaseoleae</taxon>
        <taxon>Sphenostylis</taxon>
    </lineage>
</organism>
<name>A0AA86RY78_9FABA</name>